<proteinExistence type="predicted"/>
<dbReference type="Proteomes" id="UP000286482">
    <property type="component" value="Unassembled WGS sequence"/>
</dbReference>
<dbReference type="Pfam" id="PF07055">
    <property type="entry name" value="Eno-Rase_FAD_bd"/>
    <property type="match status" value="1"/>
</dbReference>
<dbReference type="EC" id="1.3.1.44" evidence="3"/>
<comment type="caution">
    <text evidence="14">The sequence shown here is derived from an EMBL/GenBank/DDBJ whole genome shotgun (WGS) entry which is preliminary data.</text>
</comment>
<keyword evidence="6" id="KW-0560">Oxidoreductase</keyword>
<accession>A0A420ENJ5</accession>
<keyword evidence="15" id="KW-1185">Reference proteome</keyword>
<evidence type="ECO:0000256" key="10">
    <source>
        <dbReference type="ARBA" id="ARBA00048302"/>
    </source>
</evidence>
<comment type="subunit">
    <text evidence="2">Monomer.</text>
</comment>
<evidence type="ECO:0000256" key="4">
    <source>
        <dbReference type="ARBA" id="ARBA00022516"/>
    </source>
</evidence>
<dbReference type="GO" id="GO:0006633">
    <property type="term" value="P:fatty acid biosynthetic process"/>
    <property type="evidence" value="ECO:0007669"/>
    <property type="project" value="UniProtKB-KW"/>
</dbReference>
<dbReference type="RefSeq" id="WP_120352967.1">
    <property type="nucleotide sequence ID" value="NZ_RAQO01000001.1"/>
</dbReference>
<evidence type="ECO:0000256" key="8">
    <source>
        <dbReference type="ARBA" id="ARBA00023098"/>
    </source>
</evidence>
<keyword evidence="4" id="KW-0444">Lipid biosynthesis</keyword>
<dbReference type="OrthoDB" id="9802260at2"/>
<reference evidence="14 15" key="1">
    <citation type="submission" date="2018-09" db="EMBL/GenBank/DDBJ databases">
        <authorList>
            <person name="Wang Z."/>
        </authorList>
    </citation>
    <scope>NUCLEOTIDE SEQUENCE [LARGE SCALE GENOMIC DNA]</scope>
    <source>
        <strain evidence="14 15">ALS 81</strain>
    </source>
</reference>
<evidence type="ECO:0000256" key="9">
    <source>
        <dbReference type="ARBA" id="ARBA00023160"/>
    </source>
</evidence>
<evidence type="ECO:0000259" key="11">
    <source>
        <dbReference type="Pfam" id="PF07055"/>
    </source>
</evidence>
<feature type="domain" description="Trans-2-enoyl-CoA reductase-like NAD(P)H binding" evidence="13">
    <location>
        <begin position="3"/>
        <end position="79"/>
    </location>
</feature>
<dbReference type="AlphaFoldDB" id="A0A420ENJ5"/>
<evidence type="ECO:0000259" key="13">
    <source>
        <dbReference type="Pfam" id="PF12242"/>
    </source>
</evidence>
<keyword evidence="9" id="KW-0275">Fatty acid biosynthesis</keyword>
<feature type="domain" description="Enoyl reductase FAD binding" evidence="11">
    <location>
        <begin position="323"/>
        <end position="385"/>
    </location>
</feature>
<dbReference type="EMBL" id="RAQO01000001">
    <property type="protein sequence ID" value="RKF22164.1"/>
    <property type="molecule type" value="Genomic_DNA"/>
</dbReference>
<evidence type="ECO:0000256" key="3">
    <source>
        <dbReference type="ARBA" id="ARBA00011983"/>
    </source>
</evidence>
<dbReference type="GO" id="GO:0051287">
    <property type="term" value="F:NAD binding"/>
    <property type="evidence" value="ECO:0007669"/>
    <property type="project" value="TreeGrafter"/>
</dbReference>
<comment type="catalytic activity">
    <reaction evidence="10">
        <text>a 2,3-saturated acyl-CoA + NAD(+) = a (2E)-enoyl-CoA + NADH + H(+)</text>
        <dbReference type="Rhea" id="RHEA:18177"/>
        <dbReference type="ChEBI" id="CHEBI:15378"/>
        <dbReference type="ChEBI" id="CHEBI:57540"/>
        <dbReference type="ChEBI" id="CHEBI:57945"/>
        <dbReference type="ChEBI" id="CHEBI:58856"/>
        <dbReference type="ChEBI" id="CHEBI:65111"/>
        <dbReference type="EC" id="1.3.1.44"/>
    </reaction>
</comment>
<keyword evidence="5" id="KW-0276">Fatty acid metabolism</keyword>
<dbReference type="Gene3D" id="3.40.50.720">
    <property type="entry name" value="NAD(P)-binding Rossmann-like Domain"/>
    <property type="match status" value="1"/>
</dbReference>
<dbReference type="InterPro" id="IPR010758">
    <property type="entry name" value="Trans-2-enoyl-CoA_reductase"/>
</dbReference>
<gene>
    <name evidence="14" type="primary">fabV</name>
    <name evidence="14" type="ORF">DBZ36_00520</name>
</gene>
<dbReference type="InterPro" id="IPR024906">
    <property type="entry name" value="Eno_Rdtase_FAD-bd_dom"/>
</dbReference>
<organism evidence="14 15">
    <name type="scientific">Alginatibacterium sediminis</name>
    <dbReference type="NCBI Taxonomy" id="2164068"/>
    <lineage>
        <taxon>Bacteria</taxon>
        <taxon>Pseudomonadati</taxon>
        <taxon>Pseudomonadota</taxon>
        <taxon>Gammaproteobacteria</taxon>
        <taxon>Alteromonadales</taxon>
        <taxon>Alteromonadaceae</taxon>
        <taxon>Alginatibacterium</taxon>
    </lineage>
</organism>
<keyword evidence="7" id="KW-0520">NAD</keyword>
<dbReference type="GO" id="GO:0050343">
    <property type="term" value="F:trans-2-enoyl-CoA reductase (NADH) activity"/>
    <property type="evidence" value="ECO:0007669"/>
    <property type="project" value="UniProtKB-EC"/>
</dbReference>
<evidence type="ECO:0000256" key="7">
    <source>
        <dbReference type="ARBA" id="ARBA00023027"/>
    </source>
</evidence>
<evidence type="ECO:0000313" key="14">
    <source>
        <dbReference type="EMBL" id="RKF22164.1"/>
    </source>
</evidence>
<evidence type="ECO:0000256" key="2">
    <source>
        <dbReference type="ARBA" id="ARBA00011245"/>
    </source>
</evidence>
<evidence type="ECO:0000256" key="5">
    <source>
        <dbReference type="ARBA" id="ARBA00022832"/>
    </source>
</evidence>
<sequence length="396" mass="43807">MSISPLLSGNVARNCHPVGCQAYVQQQVDYINSLPKLQTIKNVLIIGGSSGFGLASRVALTQSCHSNSLSVSMERGPSEKGMGSAGWYNNVFAKQQAEALGLRSDNIIADAFSLETMQSTVDYFKANYAGKIDLVIYSLASGKRIDGEQTWFSCLKTAEQTMHGYSLNLETDSLTPDQVGPASQDELEATAKVMGGEPWLQWIEVLANADLLNSGCKTLAFSYIGPELTAPIYRDGSIGFAKQNLHLHAGLINTKFRDLSIQAMPCVAKALVTKASVFIPVMSPYIAALYDVMKHKELHEETIQQAYRLLSEHLFPKSGEAQLDDEGCLRIDDWELREDVQAQVNKQLDGLSPENFKQRLDYQGYKQSFLQLNGFGFEHIDYSSELDSQWLAQLRP</sequence>
<dbReference type="NCBIfam" id="NF010177">
    <property type="entry name" value="PRK13656.1"/>
    <property type="match status" value="1"/>
</dbReference>
<evidence type="ECO:0000259" key="12">
    <source>
        <dbReference type="Pfam" id="PF12241"/>
    </source>
</evidence>
<dbReference type="Pfam" id="PF12242">
    <property type="entry name" value="Eno-Rase_NADH_b"/>
    <property type="match status" value="1"/>
</dbReference>
<evidence type="ECO:0000313" key="15">
    <source>
        <dbReference type="Proteomes" id="UP000286482"/>
    </source>
</evidence>
<protein>
    <recommendedName>
        <fullName evidence="3">trans-2-enoyl-CoA reductase (NAD(+))</fullName>
        <ecNumber evidence="3">1.3.1.44</ecNumber>
    </recommendedName>
</protein>
<dbReference type="PANTHER" id="PTHR37480">
    <property type="entry name" value="ENOYL-[ACYL-CARRIER-PROTEIN] REDUCTASE [NADH]"/>
    <property type="match status" value="1"/>
</dbReference>
<feature type="domain" description="Trans-2-enoyl-CoA reductase catalytic" evidence="12">
    <location>
        <begin position="82"/>
        <end position="315"/>
    </location>
</feature>
<dbReference type="InterPro" id="IPR050048">
    <property type="entry name" value="FabV-like_NADH_b"/>
</dbReference>
<dbReference type="InterPro" id="IPR024910">
    <property type="entry name" value="Enoyl-CoA_Rdtase_cat_dom"/>
</dbReference>
<comment type="pathway">
    <text evidence="1">Lipid metabolism.</text>
</comment>
<evidence type="ECO:0000256" key="6">
    <source>
        <dbReference type="ARBA" id="ARBA00023002"/>
    </source>
</evidence>
<evidence type="ECO:0000256" key="1">
    <source>
        <dbReference type="ARBA" id="ARBA00005189"/>
    </source>
</evidence>
<dbReference type="Pfam" id="PF12241">
    <property type="entry name" value="Enoyl_reductase"/>
    <property type="match status" value="1"/>
</dbReference>
<keyword evidence="8" id="KW-0443">Lipid metabolism</keyword>
<dbReference type="PANTHER" id="PTHR37480:SF1">
    <property type="entry name" value="ENOYL-[ACYL-CARRIER-PROTEIN] REDUCTASE [NADH]"/>
    <property type="match status" value="1"/>
</dbReference>
<name>A0A420ENJ5_9ALTE</name>
<dbReference type="GO" id="GO:0004318">
    <property type="term" value="F:enoyl-[acyl-carrier-protein] reductase (NADH) activity"/>
    <property type="evidence" value="ECO:0007669"/>
    <property type="project" value="TreeGrafter"/>
</dbReference>